<gene>
    <name evidence="2" type="ORF">LCGC14_0017380</name>
</gene>
<dbReference type="NCBIfam" id="TIGR01098">
    <property type="entry name" value="3A0109s03R"/>
    <property type="match status" value="1"/>
</dbReference>
<dbReference type="EMBL" id="LAZR01000003">
    <property type="protein sequence ID" value="KKO11260.1"/>
    <property type="molecule type" value="Genomic_DNA"/>
</dbReference>
<dbReference type="Gene3D" id="1.20.58.90">
    <property type="match status" value="1"/>
</dbReference>
<dbReference type="GO" id="GO:0015716">
    <property type="term" value="P:organic phosphonate transport"/>
    <property type="evidence" value="ECO:0007669"/>
    <property type="project" value="InterPro"/>
</dbReference>
<comment type="caution">
    <text evidence="2">The sequence shown here is derived from an EMBL/GenBank/DDBJ whole genome shotgun (WGS) entry which is preliminary data.</text>
</comment>
<accession>A0A0F9W4K5</accession>
<dbReference type="AlphaFoldDB" id="A0A0F9W4K5"/>
<dbReference type="Pfam" id="PF12974">
    <property type="entry name" value="Phosphonate-bd"/>
    <property type="match status" value="1"/>
</dbReference>
<evidence type="ECO:0000256" key="1">
    <source>
        <dbReference type="ARBA" id="ARBA00022729"/>
    </source>
</evidence>
<protein>
    <recommendedName>
        <fullName evidence="3">Solute-binding protein family 3/N-terminal domain-containing protein</fullName>
    </recommendedName>
</protein>
<sequence length="351" mass="38544">MHWPKTATIMTVALSCLIVIGCKDTDRGEGSDSVTELTFGVISTESAKGLKKGFKPLLADMSKALGVPVTGRYVTEYSSVITGMTYKQVDIAWLGNKSAVEALDRAGGEVFARTVAADGSPGYWAVIIVHTDSPYHSIDEIIADGGKLMFGNGDPNSTSGYLIPSYYLWGERGIRPVKHFKRVVNANHEANALAIAAGRIDFATNNTENLVLLRAKRPAIAAKIRVIWKSPLIPNDPLVWRKDLPDETKRAIRKFFLSYGRGDGPEAERQRKILADISGGWAPFKASNDDHLLPIREMMVAREVMEIEQNESLSDGDKQAKLAPLKQRLAELHERRQALKESAAENAGQED</sequence>
<dbReference type="SUPFAM" id="SSF53850">
    <property type="entry name" value="Periplasmic binding protein-like II"/>
    <property type="match status" value="1"/>
</dbReference>
<dbReference type="InterPro" id="IPR005770">
    <property type="entry name" value="PhnD"/>
</dbReference>
<name>A0A0F9W4K5_9ZZZZ</name>
<proteinExistence type="predicted"/>
<dbReference type="PANTHER" id="PTHR35841:SF1">
    <property type="entry name" value="PHOSPHONATES-BINDING PERIPLASMIC PROTEIN"/>
    <property type="match status" value="1"/>
</dbReference>
<keyword evidence="1" id="KW-0732">Signal</keyword>
<dbReference type="GO" id="GO:0043190">
    <property type="term" value="C:ATP-binding cassette (ABC) transporter complex"/>
    <property type="evidence" value="ECO:0007669"/>
    <property type="project" value="InterPro"/>
</dbReference>
<organism evidence="2">
    <name type="scientific">marine sediment metagenome</name>
    <dbReference type="NCBI Taxonomy" id="412755"/>
    <lineage>
        <taxon>unclassified sequences</taxon>
        <taxon>metagenomes</taxon>
        <taxon>ecological metagenomes</taxon>
    </lineage>
</organism>
<dbReference type="GO" id="GO:0055085">
    <property type="term" value="P:transmembrane transport"/>
    <property type="evidence" value="ECO:0007669"/>
    <property type="project" value="InterPro"/>
</dbReference>
<dbReference type="InterPro" id="IPR017797">
    <property type="entry name" value="Phosphnate-bd"/>
</dbReference>
<dbReference type="NCBIfam" id="TIGR03431">
    <property type="entry name" value="PhnD"/>
    <property type="match status" value="1"/>
</dbReference>
<reference evidence="2" key="1">
    <citation type="journal article" date="2015" name="Nature">
        <title>Complex archaea that bridge the gap between prokaryotes and eukaryotes.</title>
        <authorList>
            <person name="Spang A."/>
            <person name="Saw J.H."/>
            <person name="Jorgensen S.L."/>
            <person name="Zaremba-Niedzwiedzka K."/>
            <person name="Martijn J."/>
            <person name="Lind A.E."/>
            <person name="van Eijk R."/>
            <person name="Schleper C."/>
            <person name="Guy L."/>
            <person name="Ettema T.J."/>
        </authorList>
    </citation>
    <scope>NUCLEOTIDE SEQUENCE</scope>
</reference>
<evidence type="ECO:0008006" key="3">
    <source>
        <dbReference type="Google" id="ProtNLM"/>
    </source>
</evidence>
<dbReference type="PROSITE" id="PS51257">
    <property type="entry name" value="PROKAR_LIPOPROTEIN"/>
    <property type="match status" value="1"/>
</dbReference>
<evidence type="ECO:0000313" key="2">
    <source>
        <dbReference type="EMBL" id="KKO11260.1"/>
    </source>
</evidence>
<dbReference type="Gene3D" id="3.40.190.10">
    <property type="entry name" value="Periplasmic binding protein-like II"/>
    <property type="match status" value="2"/>
</dbReference>
<dbReference type="PANTHER" id="PTHR35841">
    <property type="entry name" value="PHOSPHONATES-BINDING PERIPLASMIC PROTEIN"/>
    <property type="match status" value="1"/>
</dbReference>